<dbReference type="InterPro" id="IPR027417">
    <property type="entry name" value="P-loop_NTPase"/>
</dbReference>
<dbReference type="SUPFAM" id="SSF52540">
    <property type="entry name" value="P-loop containing nucleoside triphosphate hydrolases"/>
    <property type="match status" value="1"/>
</dbReference>
<dbReference type="HOGENOM" id="CLU_393556_0_0_1"/>
<dbReference type="EMBL" id="CT868485">
    <property type="protein sequence ID" value="CAK83935.1"/>
    <property type="molecule type" value="Genomic_DNA"/>
</dbReference>
<dbReference type="AlphaFoldDB" id="A0DLL8"/>
<gene>
    <name evidence="5" type="ORF">GSPATT00018253001</name>
</gene>
<keyword evidence="2" id="KW-0677">Repeat</keyword>
<dbReference type="GeneID" id="5037117"/>
<dbReference type="Pfam" id="PF00931">
    <property type="entry name" value="NB-ARC"/>
    <property type="match status" value="1"/>
</dbReference>
<feature type="coiled-coil region" evidence="3">
    <location>
        <begin position="356"/>
        <end position="455"/>
    </location>
</feature>
<protein>
    <recommendedName>
        <fullName evidence="4">NB-ARC domain-containing protein</fullName>
    </recommendedName>
</protein>
<accession>A0DLL8</accession>
<evidence type="ECO:0000313" key="5">
    <source>
        <dbReference type="EMBL" id="CAK83935.1"/>
    </source>
</evidence>
<dbReference type="InterPro" id="IPR050349">
    <property type="entry name" value="WD_LIS1/nudF_dynein_reg"/>
</dbReference>
<dbReference type="Gene3D" id="3.40.50.300">
    <property type="entry name" value="P-loop containing nucleotide triphosphate hydrolases"/>
    <property type="match status" value="1"/>
</dbReference>
<keyword evidence="1" id="KW-0853">WD repeat</keyword>
<dbReference type="KEGG" id="ptm:GSPATT00018253001"/>
<dbReference type="InParanoid" id="A0DLL8"/>
<dbReference type="InterPro" id="IPR002182">
    <property type="entry name" value="NB-ARC"/>
</dbReference>
<evidence type="ECO:0000256" key="1">
    <source>
        <dbReference type="ARBA" id="ARBA00022574"/>
    </source>
</evidence>
<feature type="domain" description="NB-ARC" evidence="4">
    <location>
        <begin position="500"/>
        <end position="644"/>
    </location>
</feature>
<keyword evidence="6" id="KW-1185">Reference proteome</keyword>
<sequence length="701" mass="84409">MTNQIQREMKLEKEKYENFLPQLKKIEDFRKFIQIQNWDQLIRKTETVIQTLEKFGCPDKEIIKMLINEELTQLKTIISKINYEVQESSKDQVRRVVIQDDKQVGKSENGVFANQIRKKFNFSSNESQRTYLSSIMKVIKLKKLILTEEFVLLHKLLEEVVFFSDTFRQIQEYEKEIQIKFSFRFQCRISEFIQKFEKRMKIFICIWQKPSYLKVQMKQKLMFQIFLIAQNFIYIKKLDQKDFLIQQIKKIYLEKESEKVDSGDEQTEQFGLLDNMVQRFKDFTNNEQWKIKQGLVFTIIQISSNQFSDSMTSFCQKVIIQLWVQEKDQRVRNILKNQGLVSMQMQILQKDWQTQQDRIEGKMQEMLRRIDELQEQIFHEANLSQRDHYLKELDETTEQLDQQIQNISEMGQQLRLITDFVNHIRKGLIRVEGKINEMKEQLKSIGNDVKFLRGKSKMESIEKKPHQGMQNPFMYHYKLRRYLIKVKKKEDKLKQIDDANGEVNEFLLEENETVLLIHGVAGSGKSTTAKKIEEFVWKLHTNNKKIRNQILIPVYISLPSLKNPVFQAVEETLHQDEYGFDELQLRECKEILEKKEFRLLLIMDSYDEMKLENIQKNLYMNNKVKQNWSDPLVIFTTRSEIFTSSNYTFWFAPDNKENLKEIQLQKFNPKQIMEYLKKFTIQSVKMQTFDIYEWRIGYQQF</sequence>
<keyword evidence="3" id="KW-0175">Coiled coil</keyword>
<organism evidence="5 6">
    <name type="scientific">Paramecium tetraurelia</name>
    <dbReference type="NCBI Taxonomy" id="5888"/>
    <lineage>
        <taxon>Eukaryota</taxon>
        <taxon>Sar</taxon>
        <taxon>Alveolata</taxon>
        <taxon>Ciliophora</taxon>
        <taxon>Intramacronucleata</taxon>
        <taxon>Oligohymenophorea</taxon>
        <taxon>Peniculida</taxon>
        <taxon>Parameciidae</taxon>
        <taxon>Paramecium</taxon>
    </lineage>
</organism>
<evidence type="ECO:0000259" key="4">
    <source>
        <dbReference type="Pfam" id="PF00931"/>
    </source>
</evidence>
<dbReference type="PANTHER" id="PTHR44129">
    <property type="entry name" value="WD REPEAT-CONTAINING PROTEIN POP1"/>
    <property type="match status" value="1"/>
</dbReference>
<dbReference type="Proteomes" id="UP000000600">
    <property type="component" value="Unassembled WGS sequence"/>
</dbReference>
<evidence type="ECO:0000313" key="6">
    <source>
        <dbReference type="Proteomes" id="UP000000600"/>
    </source>
</evidence>
<dbReference type="OrthoDB" id="311446at2759"/>
<reference evidence="5 6" key="1">
    <citation type="journal article" date="2006" name="Nature">
        <title>Global trends of whole-genome duplications revealed by the ciliate Paramecium tetraurelia.</title>
        <authorList>
            <consortium name="Genoscope"/>
            <person name="Aury J.-M."/>
            <person name="Jaillon O."/>
            <person name="Duret L."/>
            <person name="Noel B."/>
            <person name="Jubin C."/>
            <person name="Porcel B.M."/>
            <person name="Segurens B."/>
            <person name="Daubin V."/>
            <person name="Anthouard V."/>
            <person name="Aiach N."/>
            <person name="Arnaiz O."/>
            <person name="Billaut A."/>
            <person name="Beisson J."/>
            <person name="Blanc I."/>
            <person name="Bouhouche K."/>
            <person name="Camara F."/>
            <person name="Duharcourt S."/>
            <person name="Guigo R."/>
            <person name="Gogendeau D."/>
            <person name="Katinka M."/>
            <person name="Keller A.-M."/>
            <person name="Kissmehl R."/>
            <person name="Klotz C."/>
            <person name="Koll F."/>
            <person name="Le Moue A."/>
            <person name="Lepere C."/>
            <person name="Malinsky S."/>
            <person name="Nowacki M."/>
            <person name="Nowak J.K."/>
            <person name="Plattner H."/>
            <person name="Poulain J."/>
            <person name="Ruiz F."/>
            <person name="Serrano V."/>
            <person name="Zagulski M."/>
            <person name="Dessen P."/>
            <person name="Betermier M."/>
            <person name="Weissenbach J."/>
            <person name="Scarpelli C."/>
            <person name="Schachter V."/>
            <person name="Sperling L."/>
            <person name="Meyer E."/>
            <person name="Cohen J."/>
            <person name="Wincker P."/>
        </authorList>
    </citation>
    <scope>NUCLEOTIDE SEQUENCE [LARGE SCALE GENOMIC DNA]</scope>
    <source>
        <strain evidence="5 6">Stock d4-2</strain>
    </source>
</reference>
<proteinExistence type="predicted"/>
<evidence type="ECO:0000256" key="2">
    <source>
        <dbReference type="ARBA" id="ARBA00022737"/>
    </source>
</evidence>
<dbReference type="RefSeq" id="XP_001451332.1">
    <property type="nucleotide sequence ID" value="XM_001451295.1"/>
</dbReference>
<evidence type="ECO:0000256" key="3">
    <source>
        <dbReference type="SAM" id="Coils"/>
    </source>
</evidence>
<name>A0DLL8_PARTE</name>